<evidence type="ECO:0008006" key="4">
    <source>
        <dbReference type="Google" id="ProtNLM"/>
    </source>
</evidence>
<evidence type="ECO:0000313" key="3">
    <source>
        <dbReference type="Proteomes" id="UP001644719"/>
    </source>
</evidence>
<protein>
    <recommendedName>
        <fullName evidence="4">SMODS and SLOG-associating 2TM effector domain-containing protein</fullName>
    </recommendedName>
</protein>
<feature type="transmembrane region" description="Helical" evidence="1">
    <location>
        <begin position="113"/>
        <end position="132"/>
    </location>
</feature>
<keyword evidence="1" id="KW-1133">Transmembrane helix</keyword>
<reference evidence="2 3" key="1">
    <citation type="journal article" date="2020" name="Cell Host Microbe">
        <title>Functional and Genomic Variation between Human-Derived Isolates of Lachnospiraceae Reveals Inter- and Intra-Species Diversity.</title>
        <authorList>
            <person name="Sorbara M.T."/>
            <person name="Littmann E.R."/>
            <person name="Fontana E."/>
            <person name="Moody T.U."/>
            <person name="Kohout C.E."/>
            <person name="Gjonbalaj M."/>
            <person name="Eaton V."/>
            <person name="Seok R."/>
            <person name="Leiner I.M."/>
            <person name="Pamer E.G."/>
        </authorList>
    </citation>
    <scope>NUCLEOTIDE SEQUENCE [LARGE SCALE GENOMIC DNA]</scope>
    <source>
        <strain evidence="2 3">MSK.17.74</strain>
    </source>
</reference>
<dbReference type="EMBL" id="JAAITS010000043">
    <property type="protein sequence ID" value="NSG86549.1"/>
    <property type="molecule type" value="Genomic_DNA"/>
</dbReference>
<sequence length="212" mass="24139">MLEKIMDLQILLYSMAALGALGAIGMLTTNLTYRRMLKSTGSKTTGAKNTQGTGSSHRISLKEKWLRLWKTRDRLLHRMNRLVWYPALLSTVILGCAIYFSQTLRIEEGLPLTYLYVGATVPVTLLLLRQALDFSYKEELVMDTLTDYVEQMRSWAEEIPAAKKADPVLQEEIVDKITSSIKQTAASGSHFSKMLTPEEEKIMREIIREFMT</sequence>
<dbReference type="RefSeq" id="WP_173770097.1">
    <property type="nucleotide sequence ID" value="NZ_JAAITS010000043.1"/>
</dbReference>
<gene>
    <name evidence="2" type="ORF">G5B17_14290</name>
</gene>
<comment type="caution">
    <text evidence="2">The sequence shown here is derived from an EMBL/GenBank/DDBJ whole genome shotgun (WGS) entry which is preliminary data.</text>
</comment>
<feature type="transmembrane region" description="Helical" evidence="1">
    <location>
        <begin position="12"/>
        <end position="33"/>
    </location>
</feature>
<dbReference type="Proteomes" id="UP001644719">
    <property type="component" value="Unassembled WGS sequence"/>
</dbReference>
<organism evidence="2 3">
    <name type="scientific">Blautia faecis</name>
    <dbReference type="NCBI Taxonomy" id="871665"/>
    <lineage>
        <taxon>Bacteria</taxon>
        <taxon>Bacillati</taxon>
        <taxon>Bacillota</taxon>
        <taxon>Clostridia</taxon>
        <taxon>Lachnospirales</taxon>
        <taxon>Lachnospiraceae</taxon>
        <taxon>Blautia</taxon>
    </lineage>
</organism>
<keyword evidence="3" id="KW-1185">Reference proteome</keyword>
<evidence type="ECO:0000256" key="1">
    <source>
        <dbReference type="SAM" id="Phobius"/>
    </source>
</evidence>
<evidence type="ECO:0000313" key="2">
    <source>
        <dbReference type="EMBL" id="NSG86549.1"/>
    </source>
</evidence>
<accession>A0ABX2H8M2</accession>
<keyword evidence="1" id="KW-0472">Membrane</keyword>
<name>A0ABX2H8M2_9FIRM</name>
<feature type="transmembrane region" description="Helical" evidence="1">
    <location>
        <begin position="82"/>
        <end position="101"/>
    </location>
</feature>
<keyword evidence="1" id="KW-0812">Transmembrane</keyword>
<proteinExistence type="predicted"/>